<dbReference type="InterPro" id="IPR014284">
    <property type="entry name" value="RNA_pol_sigma-70_dom"/>
</dbReference>
<dbReference type="SUPFAM" id="SSF88659">
    <property type="entry name" value="Sigma3 and sigma4 domains of RNA polymerase sigma factors"/>
    <property type="match status" value="1"/>
</dbReference>
<dbReference type="GO" id="GO:0016987">
    <property type="term" value="F:sigma factor activity"/>
    <property type="evidence" value="ECO:0007669"/>
    <property type="project" value="UniProtKB-KW"/>
</dbReference>
<dbReference type="InterPro" id="IPR013249">
    <property type="entry name" value="RNA_pol_sigma70_r4_t2"/>
</dbReference>
<dbReference type="PANTHER" id="PTHR43133:SF8">
    <property type="entry name" value="RNA POLYMERASE SIGMA FACTOR HI_1459-RELATED"/>
    <property type="match status" value="1"/>
</dbReference>
<evidence type="ECO:0000259" key="6">
    <source>
        <dbReference type="Pfam" id="PF04542"/>
    </source>
</evidence>
<keyword evidence="9" id="KW-1185">Reference proteome</keyword>
<reference evidence="8 9" key="1">
    <citation type="submission" date="2018-04" db="EMBL/GenBank/DDBJ databases">
        <title>Complete genome uncultured novel isolate.</title>
        <authorList>
            <person name="Merlino G."/>
        </authorList>
    </citation>
    <scope>NUCLEOTIDE SEQUENCE [LARGE SCALE GENOMIC DNA]</scope>
    <source>
        <strain evidence="9">R1DC9</strain>
    </source>
</reference>
<keyword evidence="5" id="KW-0804">Transcription</keyword>
<organism evidence="8 9">
    <name type="scientific">Mangrovivirga cuniculi</name>
    <dbReference type="NCBI Taxonomy" id="2715131"/>
    <lineage>
        <taxon>Bacteria</taxon>
        <taxon>Pseudomonadati</taxon>
        <taxon>Bacteroidota</taxon>
        <taxon>Cytophagia</taxon>
        <taxon>Cytophagales</taxon>
        <taxon>Mangrovivirgaceae</taxon>
        <taxon>Mangrovivirga</taxon>
    </lineage>
</organism>
<comment type="similarity">
    <text evidence="1">Belongs to the sigma-70 factor family. ECF subfamily.</text>
</comment>
<dbReference type="InterPro" id="IPR013324">
    <property type="entry name" value="RNA_pol_sigma_r3/r4-like"/>
</dbReference>
<dbReference type="NCBIfam" id="TIGR02937">
    <property type="entry name" value="sigma70-ECF"/>
    <property type="match status" value="1"/>
</dbReference>
<dbReference type="PANTHER" id="PTHR43133">
    <property type="entry name" value="RNA POLYMERASE ECF-TYPE SIGMA FACTO"/>
    <property type="match status" value="1"/>
</dbReference>
<dbReference type="InterPro" id="IPR039425">
    <property type="entry name" value="RNA_pol_sigma-70-like"/>
</dbReference>
<feature type="domain" description="RNA polymerase sigma factor 70 region 4 type 2" evidence="7">
    <location>
        <begin position="141"/>
        <end position="193"/>
    </location>
</feature>
<sequence length="208" mass="24890">MFESYFLILFLKRKNISSLSDQEIIEKFNIKPDHQYISILYDRYIDKAYGVALKYLKNREYAKDIVMEVYAQLEEDLAKYEINNFSSWLYVKVKNASLMRVRREKPQLFVNGEKKDLAFMELSDNGHHDIEEKIRLEDNLEQLKLCIEKLKAEQKTCVEMFFLQEKSYSLIEKELKIKLKKVKSYIQNGKRNLKICMETALRSKNHAH</sequence>
<evidence type="ECO:0000313" key="9">
    <source>
        <dbReference type="Proteomes" id="UP000298616"/>
    </source>
</evidence>
<evidence type="ECO:0000256" key="1">
    <source>
        <dbReference type="ARBA" id="ARBA00010641"/>
    </source>
</evidence>
<name>A0A4D7JNZ9_9BACT</name>
<keyword evidence="2" id="KW-0805">Transcription regulation</keyword>
<evidence type="ECO:0000256" key="4">
    <source>
        <dbReference type="ARBA" id="ARBA00023125"/>
    </source>
</evidence>
<evidence type="ECO:0000259" key="7">
    <source>
        <dbReference type="Pfam" id="PF08281"/>
    </source>
</evidence>
<dbReference type="Gene3D" id="1.10.10.10">
    <property type="entry name" value="Winged helix-like DNA-binding domain superfamily/Winged helix DNA-binding domain"/>
    <property type="match status" value="1"/>
</dbReference>
<proteinExistence type="inferred from homology"/>
<evidence type="ECO:0000256" key="2">
    <source>
        <dbReference type="ARBA" id="ARBA00023015"/>
    </source>
</evidence>
<dbReference type="Pfam" id="PF04542">
    <property type="entry name" value="Sigma70_r2"/>
    <property type="match status" value="1"/>
</dbReference>
<keyword evidence="3" id="KW-0731">Sigma factor</keyword>
<dbReference type="EMBL" id="CP028923">
    <property type="protein sequence ID" value="QCK16387.1"/>
    <property type="molecule type" value="Genomic_DNA"/>
</dbReference>
<dbReference type="KEGG" id="fpf:DCC35_17425"/>
<evidence type="ECO:0000256" key="3">
    <source>
        <dbReference type="ARBA" id="ARBA00023082"/>
    </source>
</evidence>
<dbReference type="AlphaFoldDB" id="A0A4D7JNZ9"/>
<dbReference type="GO" id="GO:0006352">
    <property type="term" value="P:DNA-templated transcription initiation"/>
    <property type="evidence" value="ECO:0007669"/>
    <property type="project" value="InterPro"/>
</dbReference>
<dbReference type="OrthoDB" id="1116873at2"/>
<dbReference type="SUPFAM" id="SSF88946">
    <property type="entry name" value="Sigma2 domain of RNA polymerase sigma factors"/>
    <property type="match status" value="1"/>
</dbReference>
<keyword evidence="4" id="KW-0238">DNA-binding</keyword>
<dbReference type="Proteomes" id="UP000298616">
    <property type="component" value="Chromosome"/>
</dbReference>
<dbReference type="InterPro" id="IPR036388">
    <property type="entry name" value="WH-like_DNA-bd_sf"/>
</dbReference>
<accession>A0A4D7JNZ9</accession>
<gene>
    <name evidence="8" type="ORF">DCC35_17425</name>
</gene>
<dbReference type="Gene3D" id="1.10.1740.10">
    <property type="match status" value="1"/>
</dbReference>
<protein>
    <submittedName>
        <fullName evidence="8">RNA polymerase subunit sigma-70</fullName>
    </submittedName>
</protein>
<evidence type="ECO:0000313" key="8">
    <source>
        <dbReference type="EMBL" id="QCK16387.1"/>
    </source>
</evidence>
<dbReference type="Pfam" id="PF08281">
    <property type="entry name" value="Sigma70_r4_2"/>
    <property type="match status" value="1"/>
</dbReference>
<dbReference type="GO" id="GO:0003677">
    <property type="term" value="F:DNA binding"/>
    <property type="evidence" value="ECO:0007669"/>
    <property type="project" value="UniProtKB-KW"/>
</dbReference>
<dbReference type="InterPro" id="IPR013325">
    <property type="entry name" value="RNA_pol_sigma_r2"/>
</dbReference>
<feature type="domain" description="RNA polymerase sigma-70 region 2" evidence="6">
    <location>
        <begin position="40"/>
        <end position="105"/>
    </location>
</feature>
<dbReference type="InterPro" id="IPR007627">
    <property type="entry name" value="RNA_pol_sigma70_r2"/>
</dbReference>
<evidence type="ECO:0000256" key="5">
    <source>
        <dbReference type="ARBA" id="ARBA00023163"/>
    </source>
</evidence>